<dbReference type="EMBL" id="PCVG01000078">
    <property type="protein sequence ID" value="PIQ68136.1"/>
    <property type="molecule type" value="Genomic_DNA"/>
</dbReference>
<evidence type="ECO:0000313" key="4">
    <source>
        <dbReference type="Proteomes" id="UP000229342"/>
    </source>
</evidence>
<evidence type="ECO:0000259" key="2">
    <source>
        <dbReference type="Pfam" id="PF19291"/>
    </source>
</evidence>
<dbReference type="SUPFAM" id="SSF48208">
    <property type="entry name" value="Six-hairpin glycosidases"/>
    <property type="match status" value="1"/>
</dbReference>
<dbReference type="PANTHER" id="PTHR31616:SF0">
    <property type="entry name" value="GLUCAN 1,4-ALPHA-GLUCOSIDASE"/>
    <property type="match status" value="1"/>
</dbReference>
<dbReference type="InterPro" id="IPR012341">
    <property type="entry name" value="6hp_glycosidase-like_sf"/>
</dbReference>
<name>A0A2H0KA67_9BACT</name>
<organism evidence="3 4">
    <name type="scientific">Candidatus Taylorbacteria bacterium CG11_big_fil_rev_8_21_14_0_20_46_11</name>
    <dbReference type="NCBI Taxonomy" id="1975025"/>
    <lineage>
        <taxon>Bacteria</taxon>
        <taxon>Candidatus Tayloriibacteriota</taxon>
    </lineage>
</organism>
<accession>A0A2H0KA67</accession>
<sequence length="673" mass="75908">MLGNDRWHTFGYNAPMPFRNIYTFTGKLLGMIATDPERDSGYIPLENYGIIGNLETVALITNDGSIDWMCLPHLESGSVFTKLLDATTGGSFVIQPNCRFESRQHYLGDTNVLQTHFTCESGSATLTDFMPPFKKRTKWHKYQVLFRKIEVVKGSVPFRLMFDPRFDYARTDTILTKTESGVVASSATEKIYLDTSTPCTLGGDAAYATFTVDKDEEWWAVMQYNSHDSFTKIQRQREYLNTVSYWDTWRHTCDIQTCVFRGPWHHLVVRSGLVLKLLTHGETGAIAAAATTSLPEAIGAERNWDYRFNWIRDSVFTAQALYNLGHRSEANRLLNWYKKIYKKVRVSDIAIMHGLHGEPVETETSLVHLDGYLGSKPVRIGNGAANQKQLDIYGELLSMAYETTRFGETISSNDWKLLKRTADHVCNIWNTKDSGIWEVRGKERHYVFSKIMCWVALDRAIKIAVKKDLSIPSLWEQQRKKLRTAILKRGFNKRLNSFVQAFGSPHLDATNLLIPIVGFLPIDDPRVKGTITATKKKLMRGGLVDRYNSPDGLTGEEGTFVMCSFWLVDALALSGKVKEAETLFKRVLSYASPLGLFAEEIDTKKKMQLGNFPQAFSHTALINSALYIGIAKGKQPAIVGPSTGFSPLAIFRRSVALLKKKTAPFPKSSHAKK</sequence>
<feature type="domain" description="GH15-like" evidence="1">
    <location>
        <begin position="266"/>
        <end position="625"/>
    </location>
</feature>
<evidence type="ECO:0000313" key="3">
    <source>
        <dbReference type="EMBL" id="PIQ68136.1"/>
    </source>
</evidence>
<dbReference type="Proteomes" id="UP000229342">
    <property type="component" value="Unassembled WGS sequence"/>
</dbReference>
<dbReference type="AlphaFoldDB" id="A0A2H0KA67"/>
<comment type="caution">
    <text evidence="3">The sequence shown here is derived from an EMBL/GenBank/DDBJ whole genome shotgun (WGS) entry which is preliminary data.</text>
</comment>
<dbReference type="InterPro" id="IPR008928">
    <property type="entry name" value="6-hairpin_glycosidase_sf"/>
</dbReference>
<reference evidence="3 4" key="1">
    <citation type="submission" date="2017-09" db="EMBL/GenBank/DDBJ databases">
        <title>Depth-based differentiation of microbial function through sediment-hosted aquifers and enrichment of novel symbionts in the deep terrestrial subsurface.</title>
        <authorList>
            <person name="Probst A.J."/>
            <person name="Ladd B."/>
            <person name="Jarett J.K."/>
            <person name="Geller-Mcgrath D.E."/>
            <person name="Sieber C.M."/>
            <person name="Emerson J.B."/>
            <person name="Anantharaman K."/>
            <person name="Thomas B.C."/>
            <person name="Malmstrom R."/>
            <person name="Stieglmeier M."/>
            <person name="Klingl A."/>
            <person name="Woyke T."/>
            <person name="Ryan C.M."/>
            <person name="Banfield J.F."/>
        </authorList>
    </citation>
    <scope>NUCLEOTIDE SEQUENCE [LARGE SCALE GENOMIC DNA]</scope>
    <source>
        <strain evidence="3">CG11_big_fil_rev_8_21_14_0_20_46_11</strain>
    </source>
</reference>
<gene>
    <name evidence="3" type="ORF">COV91_05695</name>
</gene>
<dbReference type="InterPro" id="IPR011613">
    <property type="entry name" value="GH15-like"/>
</dbReference>
<keyword evidence="3" id="KW-0378">Hydrolase</keyword>
<feature type="domain" description="Trehalase-like N-terminal" evidence="2">
    <location>
        <begin position="44"/>
        <end position="194"/>
    </location>
</feature>
<protein>
    <submittedName>
        <fullName evidence="3">Glycoside hydrolase family 15</fullName>
    </submittedName>
</protein>
<evidence type="ECO:0000259" key="1">
    <source>
        <dbReference type="Pfam" id="PF00723"/>
    </source>
</evidence>
<dbReference type="InterPro" id="IPR045582">
    <property type="entry name" value="Trehalase-like_N"/>
</dbReference>
<dbReference type="GO" id="GO:0004553">
    <property type="term" value="F:hydrolase activity, hydrolyzing O-glycosyl compounds"/>
    <property type="evidence" value="ECO:0007669"/>
    <property type="project" value="TreeGrafter"/>
</dbReference>
<dbReference type="Pfam" id="PF19291">
    <property type="entry name" value="TREH_N"/>
    <property type="match status" value="1"/>
</dbReference>
<proteinExistence type="predicted"/>
<dbReference type="GO" id="GO:0005975">
    <property type="term" value="P:carbohydrate metabolic process"/>
    <property type="evidence" value="ECO:0007669"/>
    <property type="project" value="InterPro"/>
</dbReference>
<dbReference type="Pfam" id="PF00723">
    <property type="entry name" value="Glyco_hydro_15"/>
    <property type="match status" value="1"/>
</dbReference>
<dbReference type="PANTHER" id="PTHR31616">
    <property type="entry name" value="TREHALASE"/>
    <property type="match status" value="1"/>
</dbReference>
<dbReference type="Gene3D" id="1.50.10.10">
    <property type="match status" value="1"/>
</dbReference>